<feature type="compositionally biased region" description="Basic residues" evidence="1">
    <location>
        <begin position="288"/>
        <end position="302"/>
    </location>
</feature>
<feature type="compositionally biased region" description="Low complexity" evidence="1">
    <location>
        <begin position="303"/>
        <end position="318"/>
    </location>
</feature>
<feature type="non-terminal residue" evidence="2">
    <location>
        <position position="318"/>
    </location>
</feature>
<evidence type="ECO:0000313" key="2">
    <source>
        <dbReference type="EMBL" id="CAA9499940.1"/>
    </source>
</evidence>
<feature type="compositionally biased region" description="Basic and acidic residues" evidence="1">
    <location>
        <begin position="37"/>
        <end position="47"/>
    </location>
</feature>
<feature type="compositionally biased region" description="Basic and acidic residues" evidence="1">
    <location>
        <begin position="1"/>
        <end position="14"/>
    </location>
</feature>
<feature type="compositionally biased region" description="Basic residues" evidence="1">
    <location>
        <begin position="165"/>
        <end position="179"/>
    </location>
</feature>
<feature type="compositionally biased region" description="Basic residues" evidence="1">
    <location>
        <begin position="71"/>
        <end position="95"/>
    </location>
</feature>
<accession>A0A6J4SPC4</accession>
<gene>
    <name evidence="2" type="ORF">AVDCRST_MAG53-1884</name>
</gene>
<feature type="compositionally biased region" description="Low complexity" evidence="1">
    <location>
        <begin position="15"/>
        <end position="27"/>
    </location>
</feature>
<proteinExistence type="predicted"/>
<sequence>ARHRPPGDRARAPDRPGAAGVRRGLGAQRRRGARGRPSQDDGPDRRAPRGLGGRRAAVRGDRRRADGLGVLRRRPRQRRRRLRRTGRNGRRHGRGRRADRSRGVRRHPGAAALTAGYGRLDGPAAGRGAGPPRRSGRRAHPARRQDRDRHLEDRHRRLGEAGRGAGRRAAGRRRRRLPGRQRGLPDADRRQGRRVLPARVDRGVRHPGARGHRRVPPRRRQADLLADASRAARAGSGGHHPCGQRRDPRGGCRLRGPGAGRRRGRALHPGVRLPRRAGGRRAGAAGSRPRRHPPQRARRRAAGRPPARAAAARLRAPL</sequence>
<feature type="compositionally biased region" description="Basic residues" evidence="1">
    <location>
        <begin position="205"/>
        <end position="219"/>
    </location>
</feature>
<protein>
    <submittedName>
        <fullName evidence="2">Uncharacterized protein</fullName>
    </submittedName>
</protein>
<feature type="compositionally biased region" description="Basic and acidic residues" evidence="1">
    <location>
        <begin position="143"/>
        <end position="160"/>
    </location>
</feature>
<evidence type="ECO:0000256" key="1">
    <source>
        <dbReference type="SAM" id="MobiDB-lite"/>
    </source>
</evidence>
<name>A0A6J4SPC4_9ACTN</name>
<dbReference type="AlphaFoldDB" id="A0A6J4SPC4"/>
<feature type="non-terminal residue" evidence="2">
    <location>
        <position position="1"/>
    </location>
</feature>
<feature type="compositionally biased region" description="Low complexity" evidence="1">
    <location>
        <begin position="122"/>
        <end position="133"/>
    </location>
</feature>
<reference evidence="2" key="1">
    <citation type="submission" date="2020-02" db="EMBL/GenBank/DDBJ databases">
        <authorList>
            <person name="Meier V. D."/>
        </authorList>
    </citation>
    <scope>NUCLEOTIDE SEQUENCE</scope>
    <source>
        <strain evidence="2">AVDCRST_MAG53</strain>
    </source>
</reference>
<organism evidence="2">
    <name type="scientific">uncultured Solirubrobacteraceae bacterium</name>
    <dbReference type="NCBI Taxonomy" id="1162706"/>
    <lineage>
        <taxon>Bacteria</taxon>
        <taxon>Bacillati</taxon>
        <taxon>Actinomycetota</taxon>
        <taxon>Thermoleophilia</taxon>
        <taxon>Solirubrobacterales</taxon>
        <taxon>Solirubrobacteraceae</taxon>
        <taxon>environmental samples</taxon>
    </lineage>
</organism>
<feature type="region of interest" description="Disordered" evidence="1">
    <location>
        <begin position="1"/>
        <end position="318"/>
    </location>
</feature>
<dbReference type="EMBL" id="CADCVR010000062">
    <property type="protein sequence ID" value="CAA9499940.1"/>
    <property type="molecule type" value="Genomic_DNA"/>
</dbReference>
<feature type="compositionally biased region" description="Low complexity" evidence="1">
    <location>
        <begin position="223"/>
        <end position="234"/>
    </location>
</feature>